<proteinExistence type="predicted"/>
<reference evidence="1 2" key="1">
    <citation type="submission" date="2020-04" db="EMBL/GenBank/DDBJ databases">
        <authorList>
            <person name="Laetsch R D."/>
            <person name="Stevens L."/>
            <person name="Kumar S."/>
            <person name="Blaxter L. M."/>
        </authorList>
    </citation>
    <scope>NUCLEOTIDE SEQUENCE [LARGE SCALE GENOMIC DNA]</scope>
</reference>
<accession>A0A8S1FEF8</accession>
<evidence type="ECO:0000313" key="1">
    <source>
        <dbReference type="EMBL" id="CAB3410398.1"/>
    </source>
</evidence>
<dbReference type="Proteomes" id="UP000494206">
    <property type="component" value="Unassembled WGS sequence"/>
</dbReference>
<organism evidence="1 2">
    <name type="scientific">Caenorhabditis bovis</name>
    <dbReference type="NCBI Taxonomy" id="2654633"/>
    <lineage>
        <taxon>Eukaryota</taxon>
        <taxon>Metazoa</taxon>
        <taxon>Ecdysozoa</taxon>
        <taxon>Nematoda</taxon>
        <taxon>Chromadorea</taxon>
        <taxon>Rhabditida</taxon>
        <taxon>Rhabditina</taxon>
        <taxon>Rhabditomorpha</taxon>
        <taxon>Rhabditoidea</taxon>
        <taxon>Rhabditidae</taxon>
        <taxon>Peloderinae</taxon>
        <taxon>Caenorhabditis</taxon>
    </lineage>
</organism>
<dbReference type="EMBL" id="CADEPM010000010">
    <property type="protein sequence ID" value="CAB3410398.1"/>
    <property type="molecule type" value="Genomic_DNA"/>
</dbReference>
<name>A0A8S1FEF8_9PELO</name>
<protein>
    <submittedName>
        <fullName evidence="1">Uncharacterized protein</fullName>
    </submittedName>
</protein>
<comment type="caution">
    <text evidence="1">The sequence shown here is derived from an EMBL/GenBank/DDBJ whole genome shotgun (WGS) entry which is preliminary data.</text>
</comment>
<gene>
    <name evidence="1" type="ORF">CBOVIS_LOCUS11928</name>
</gene>
<dbReference type="AlphaFoldDB" id="A0A8S1FEF8"/>
<keyword evidence="2" id="KW-1185">Reference proteome</keyword>
<evidence type="ECO:0000313" key="2">
    <source>
        <dbReference type="Proteomes" id="UP000494206"/>
    </source>
</evidence>
<sequence>MAQQIVPGFTRNGPQRPRNNINMEIVPDAELQMEAGSNRVTYMWIYNVAMIRVLYRTSDSERYISSFRTAPISRDPFTIKQYVDKYVILSRAKVDTNSPEVKQALSNMTCIPSEEIYKCLLNMQINLHHSMSNSTDWFLRDLETLRSTYPPELAFNRIRLLVLWEIEIQFLIVYINRCRADQFAMFNIPRPMPLRAREE</sequence>